<organism evidence="2">
    <name type="scientific">marine metagenome</name>
    <dbReference type="NCBI Taxonomy" id="408172"/>
    <lineage>
        <taxon>unclassified sequences</taxon>
        <taxon>metagenomes</taxon>
        <taxon>ecological metagenomes</taxon>
    </lineage>
</organism>
<dbReference type="PANTHER" id="PTHR46648:SF1">
    <property type="entry name" value="ADENOSINE 5'-MONOPHOSPHORAMIDASE HNT1"/>
    <property type="match status" value="1"/>
</dbReference>
<gene>
    <name evidence="2" type="ORF">METZ01_LOCUS18803</name>
</gene>
<proteinExistence type="predicted"/>
<dbReference type="PANTHER" id="PTHR46648">
    <property type="entry name" value="HIT FAMILY PROTEIN 1"/>
    <property type="match status" value="1"/>
</dbReference>
<dbReference type="Pfam" id="PF01230">
    <property type="entry name" value="HIT"/>
    <property type="match status" value="1"/>
</dbReference>
<sequence length="133" mass="14710">MPSVFTMIIQGDLPGTFVWRDELCVAFMSINPITRGHALVVPNAEIDHWLDAPVDLQQHLFGVARQIAQAQKRAFGTERVGLIIAGFEVPHMHIHVIPAQEMSDMDFANASSSVEESELHDAANAITEQLDHV</sequence>
<accession>A0A381PIM2</accession>
<dbReference type="Gene3D" id="3.30.428.10">
    <property type="entry name" value="HIT-like"/>
    <property type="match status" value="1"/>
</dbReference>
<evidence type="ECO:0000313" key="2">
    <source>
        <dbReference type="EMBL" id="SUZ65949.1"/>
    </source>
</evidence>
<dbReference type="EMBL" id="UINC01000972">
    <property type="protein sequence ID" value="SUZ65949.1"/>
    <property type="molecule type" value="Genomic_DNA"/>
</dbReference>
<protein>
    <recommendedName>
        <fullName evidence="1">HIT domain-containing protein</fullName>
    </recommendedName>
</protein>
<dbReference type="PROSITE" id="PS51084">
    <property type="entry name" value="HIT_2"/>
    <property type="match status" value="1"/>
</dbReference>
<dbReference type="GO" id="GO:0009117">
    <property type="term" value="P:nucleotide metabolic process"/>
    <property type="evidence" value="ECO:0007669"/>
    <property type="project" value="TreeGrafter"/>
</dbReference>
<dbReference type="SUPFAM" id="SSF54197">
    <property type="entry name" value="HIT-like"/>
    <property type="match status" value="1"/>
</dbReference>
<dbReference type="PRINTS" id="PR00332">
    <property type="entry name" value="HISTRIAD"/>
</dbReference>
<dbReference type="GO" id="GO:0003824">
    <property type="term" value="F:catalytic activity"/>
    <property type="evidence" value="ECO:0007669"/>
    <property type="project" value="InterPro"/>
</dbReference>
<dbReference type="InterPro" id="IPR001310">
    <property type="entry name" value="Histidine_triad_HIT"/>
</dbReference>
<name>A0A381PIM2_9ZZZZ</name>
<reference evidence="2" key="1">
    <citation type="submission" date="2018-05" db="EMBL/GenBank/DDBJ databases">
        <authorList>
            <person name="Lanie J.A."/>
            <person name="Ng W.-L."/>
            <person name="Kazmierczak K.M."/>
            <person name="Andrzejewski T.M."/>
            <person name="Davidsen T.M."/>
            <person name="Wayne K.J."/>
            <person name="Tettelin H."/>
            <person name="Glass J.I."/>
            <person name="Rusch D."/>
            <person name="Podicherti R."/>
            <person name="Tsui H.-C.T."/>
            <person name="Winkler M.E."/>
        </authorList>
    </citation>
    <scope>NUCLEOTIDE SEQUENCE</scope>
</reference>
<dbReference type="InterPro" id="IPR011146">
    <property type="entry name" value="HIT-like"/>
</dbReference>
<evidence type="ECO:0000259" key="1">
    <source>
        <dbReference type="PROSITE" id="PS51084"/>
    </source>
</evidence>
<feature type="domain" description="HIT" evidence="1">
    <location>
        <begin position="4"/>
        <end position="107"/>
    </location>
</feature>
<dbReference type="InterPro" id="IPR036265">
    <property type="entry name" value="HIT-like_sf"/>
</dbReference>
<dbReference type="AlphaFoldDB" id="A0A381PIM2"/>